<dbReference type="InterPro" id="IPR023631">
    <property type="entry name" value="Amidase_dom"/>
</dbReference>
<dbReference type="KEGG" id="mico:GDR74_03225"/>
<dbReference type="InterPro" id="IPR000120">
    <property type="entry name" value="Amidase"/>
</dbReference>
<dbReference type="RefSeq" id="WP_152584959.1">
    <property type="nucleotide sequence ID" value="NZ_CP045423.1"/>
</dbReference>
<dbReference type="NCBIfam" id="NF004622">
    <property type="entry name" value="PRK05962.1"/>
    <property type="match status" value="1"/>
</dbReference>
<feature type="domain" description="Amidase" evidence="3">
    <location>
        <begin position="8"/>
        <end position="418"/>
    </location>
</feature>
<dbReference type="Pfam" id="PF01425">
    <property type="entry name" value="Amidase"/>
    <property type="match status" value="1"/>
</dbReference>
<dbReference type="GO" id="GO:0003824">
    <property type="term" value="F:catalytic activity"/>
    <property type="evidence" value="ECO:0007669"/>
    <property type="project" value="InterPro"/>
</dbReference>
<evidence type="ECO:0000256" key="2">
    <source>
        <dbReference type="ARBA" id="ARBA00021874"/>
    </source>
</evidence>
<dbReference type="SUPFAM" id="SSF75304">
    <property type="entry name" value="Amidase signature (AS) enzymes"/>
    <property type="match status" value="1"/>
</dbReference>
<evidence type="ECO:0000256" key="1">
    <source>
        <dbReference type="ARBA" id="ARBA00003871"/>
    </source>
</evidence>
<dbReference type="EMBL" id="CP045423">
    <property type="protein sequence ID" value="QFU15313.1"/>
    <property type="molecule type" value="Genomic_DNA"/>
</dbReference>
<gene>
    <name evidence="4" type="ORF">GDR74_03225</name>
</gene>
<dbReference type="PANTHER" id="PTHR11895">
    <property type="entry name" value="TRANSAMIDASE"/>
    <property type="match status" value="1"/>
</dbReference>
<dbReference type="PROSITE" id="PS00571">
    <property type="entry name" value="AMIDASES"/>
    <property type="match status" value="1"/>
</dbReference>
<dbReference type="Proteomes" id="UP000325614">
    <property type="component" value="Chromosome"/>
</dbReference>
<dbReference type="Gene3D" id="3.90.1300.10">
    <property type="entry name" value="Amidase signature (AS) domain"/>
    <property type="match status" value="1"/>
</dbReference>
<sequence length="429" mass="45786">MKSVRDRLEAVLERLDKRADDERVYVKIYRDAARAAADAADARRRAGVTLGPLDGVIVSIKDLLDVAGEPTTAGSRIFRERPPAQEDAEVVRRLRQAGAVILGKTNMVEFAFSGIGLNPHYGTPCNAVDPQRIPGGSSSGAGVAVAEGTSAISIGSDTGGSVRIPAAFNGVVGFKPTARRISLRGAFPLSYSLDSLGPLARNVADCAAADSVMAGEEVLPPASYPLQGLRVGVPRGRLFSRMDALVEGAFERTLNRLAAEGARIVDCDLEDLLEEMAEATARGSIASVEAAAVHAEWIEARGDLIDPRVQKWIALRRSVSAADYIRMMRKRAALAEAMDRRLSPFDVVALPTTPVVAPLAAPLIADEKLYNKTDSLILRNTTPANQFDLTAISLPVPGAELPVGFMLVARHGHDKRLLEISASVERVLS</sequence>
<dbReference type="NCBIfam" id="NF005460">
    <property type="entry name" value="PRK07056.1"/>
    <property type="match status" value="1"/>
</dbReference>
<dbReference type="InterPro" id="IPR036928">
    <property type="entry name" value="AS_sf"/>
</dbReference>
<comment type="function">
    <text evidence="1">Hydrolyzes indole-3-acetamide (IAM) into indole-3-acetic acid (IAA).</text>
</comment>
<evidence type="ECO:0000259" key="3">
    <source>
        <dbReference type="Pfam" id="PF01425"/>
    </source>
</evidence>
<reference evidence="4 5" key="1">
    <citation type="submission" date="2019-10" db="EMBL/GenBank/DDBJ databases">
        <title>Isolation, Identification of Microvirga thermotolerans HR1, a novel thermophilic bacterium and Comparative Genomics of the genus Microvirga.</title>
        <authorList>
            <person name="Li J."/>
            <person name="Zhang W."/>
            <person name="Lin M."/>
            <person name="Wang J."/>
        </authorList>
    </citation>
    <scope>NUCLEOTIDE SEQUENCE [LARGE SCALE GENOMIC DNA]</scope>
    <source>
        <strain evidence="4 5">HR1</strain>
    </source>
</reference>
<proteinExistence type="predicted"/>
<dbReference type="PANTHER" id="PTHR11895:SF176">
    <property type="entry name" value="AMIDASE AMID-RELATED"/>
    <property type="match status" value="1"/>
</dbReference>
<organism evidence="4 5">
    <name type="scientific">Microvirga thermotolerans</name>
    <dbReference type="NCBI Taxonomy" id="2651334"/>
    <lineage>
        <taxon>Bacteria</taxon>
        <taxon>Pseudomonadati</taxon>
        <taxon>Pseudomonadota</taxon>
        <taxon>Alphaproteobacteria</taxon>
        <taxon>Hyphomicrobiales</taxon>
        <taxon>Methylobacteriaceae</taxon>
        <taxon>Microvirga</taxon>
    </lineage>
</organism>
<evidence type="ECO:0000313" key="5">
    <source>
        <dbReference type="Proteomes" id="UP000325614"/>
    </source>
</evidence>
<keyword evidence="5" id="KW-1185">Reference proteome</keyword>
<dbReference type="AlphaFoldDB" id="A0A5P9JSE7"/>
<dbReference type="InterPro" id="IPR020556">
    <property type="entry name" value="Amidase_CS"/>
</dbReference>
<name>A0A5P9JSE7_9HYPH</name>
<protein>
    <recommendedName>
        <fullName evidence="2">Indoleacetamide hydrolase</fullName>
    </recommendedName>
</protein>
<evidence type="ECO:0000313" key="4">
    <source>
        <dbReference type="EMBL" id="QFU15313.1"/>
    </source>
</evidence>
<accession>A0A5P9JSE7</accession>